<sequence length="371" mass="38860">MLDRRAELSAILDGSAAYVPVPDDPRETALLRDALAVGEPIGDDISLVITTSGTTGTPKGAQHTPATLVASAQATTERLGGPGNWLLALAPHHIAGLQVLLRALASGHTPAVLDVTDGFDPDAFARALDALDGPRRYTSLVPTQLIKVLDSPSATTALANSDGLLVGGAATPPALLRRAVDAGIPIIRTYGMSETAGGCVYDGVPLNGVRIRIDDPNPEGVGRVILGGPMIAHGYRNRPDHPAFADPSWFRTDDLGTVDDDGVLSIVGRADEAITSGGLTIVPQVVEAVILDDPAVRECAVVGLPDDRLGEKVVAFVVTSDSVPLDVDRIRGAVTDRFDRYAAPRDVIELDALPTRGPGKIDRRALRARFT</sequence>
<dbReference type="Gene3D" id="3.40.50.12780">
    <property type="entry name" value="N-terminal domain of ligase-like"/>
    <property type="match status" value="1"/>
</dbReference>
<dbReference type="PROSITE" id="PS00455">
    <property type="entry name" value="AMP_BINDING"/>
    <property type="match status" value="1"/>
</dbReference>
<dbReference type="SUPFAM" id="SSF56801">
    <property type="entry name" value="Acetyl-CoA synthetase-like"/>
    <property type="match status" value="1"/>
</dbReference>
<feature type="domain" description="AMP-dependent synthetase/ligase" evidence="1">
    <location>
        <begin position="39"/>
        <end position="235"/>
    </location>
</feature>
<name>A0ABU7MET3_9ACTN</name>
<dbReference type="EMBL" id="JAZDUF010000003">
    <property type="protein sequence ID" value="MEE3851323.1"/>
    <property type="molecule type" value="Genomic_DNA"/>
</dbReference>
<dbReference type="InterPro" id="IPR042099">
    <property type="entry name" value="ANL_N_sf"/>
</dbReference>
<gene>
    <name evidence="3" type="primary">menE</name>
    <name evidence="3" type="ORF">VZC37_13340</name>
</gene>
<dbReference type="InterPro" id="IPR045851">
    <property type="entry name" value="AMP-bd_C_sf"/>
</dbReference>
<dbReference type="InterPro" id="IPR000873">
    <property type="entry name" value="AMP-dep_synth/lig_dom"/>
</dbReference>
<evidence type="ECO:0000259" key="2">
    <source>
        <dbReference type="Pfam" id="PF13193"/>
    </source>
</evidence>
<proteinExistence type="predicted"/>
<dbReference type="InterPro" id="IPR050237">
    <property type="entry name" value="ATP-dep_AMP-bd_enzyme"/>
</dbReference>
<comment type="caution">
    <text evidence="3">The sequence shown here is derived from an EMBL/GenBank/DDBJ whole genome shotgun (WGS) entry which is preliminary data.</text>
</comment>
<dbReference type="CDD" id="cd17630">
    <property type="entry name" value="OSB_MenE-like"/>
    <property type="match status" value="1"/>
</dbReference>
<dbReference type="Proteomes" id="UP001347146">
    <property type="component" value="Unassembled WGS sequence"/>
</dbReference>
<evidence type="ECO:0000313" key="4">
    <source>
        <dbReference type="Proteomes" id="UP001347146"/>
    </source>
</evidence>
<feature type="domain" description="AMP-binding enzyme C-terminal" evidence="2">
    <location>
        <begin position="286"/>
        <end position="360"/>
    </location>
</feature>
<protein>
    <submittedName>
        <fullName evidence="3">O-succinylbenzoate--CoA ligase</fullName>
        <ecNumber evidence="3">6.2.1.26</ecNumber>
    </submittedName>
</protein>
<evidence type="ECO:0000259" key="1">
    <source>
        <dbReference type="Pfam" id="PF00501"/>
    </source>
</evidence>
<accession>A0ABU7MET3</accession>
<keyword evidence="4" id="KW-1185">Reference proteome</keyword>
<dbReference type="RefSeq" id="WP_330433151.1">
    <property type="nucleotide sequence ID" value="NZ_JAZDUF010000003.1"/>
</dbReference>
<dbReference type="PANTHER" id="PTHR43767">
    <property type="entry name" value="LONG-CHAIN-FATTY-ACID--COA LIGASE"/>
    <property type="match status" value="1"/>
</dbReference>
<dbReference type="Pfam" id="PF00501">
    <property type="entry name" value="AMP-binding"/>
    <property type="match status" value="1"/>
</dbReference>
<dbReference type="InterPro" id="IPR020845">
    <property type="entry name" value="AMP-binding_CS"/>
</dbReference>
<dbReference type="EC" id="6.2.1.26" evidence="3"/>
<organism evidence="3 4">
    <name type="scientific">Gordonia sesuvii</name>
    <dbReference type="NCBI Taxonomy" id="3116777"/>
    <lineage>
        <taxon>Bacteria</taxon>
        <taxon>Bacillati</taxon>
        <taxon>Actinomycetota</taxon>
        <taxon>Actinomycetes</taxon>
        <taxon>Mycobacteriales</taxon>
        <taxon>Gordoniaceae</taxon>
        <taxon>Gordonia</taxon>
    </lineage>
</organism>
<evidence type="ECO:0000313" key="3">
    <source>
        <dbReference type="EMBL" id="MEE3851323.1"/>
    </source>
</evidence>
<keyword evidence="3" id="KW-0436">Ligase</keyword>
<dbReference type="PANTHER" id="PTHR43767:SF1">
    <property type="entry name" value="NONRIBOSOMAL PEPTIDE SYNTHASE PES1 (EUROFUNG)-RELATED"/>
    <property type="match status" value="1"/>
</dbReference>
<dbReference type="InterPro" id="IPR025110">
    <property type="entry name" value="AMP-bd_C"/>
</dbReference>
<dbReference type="Pfam" id="PF13193">
    <property type="entry name" value="AMP-binding_C"/>
    <property type="match status" value="1"/>
</dbReference>
<reference evidence="3 4" key="1">
    <citation type="submission" date="2024-01" db="EMBL/GenBank/DDBJ databases">
        <title>Draft genome sequence of Gordonia sp. LSe1-13.</title>
        <authorList>
            <person name="Suphannarot A."/>
            <person name="Mingma R."/>
        </authorList>
    </citation>
    <scope>NUCLEOTIDE SEQUENCE [LARGE SCALE GENOMIC DNA]</scope>
    <source>
        <strain evidence="3 4">LSe1-13</strain>
    </source>
</reference>
<dbReference type="Gene3D" id="3.30.300.30">
    <property type="match status" value="1"/>
</dbReference>
<dbReference type="NCBIfam" id="NF005877">
    <property type="entry name" value="PRK07824.1"/>
    <property type="match status" value="1"/>
</dbReference>
<dbReference type="GO" id="GO:0008756">
    <property type="term" value="F:o-succinylbenzoate-CoA ligase activity"/>
    <property type="evidence" value="ECO:0007669"/>
    <property type="project" value="UniProtKB-EC"/>
</dbReference>